<keyword evidence="2" id="KW-1185">Reference proteome</keyword>
<reference evidence="1" key="1">
    <citation type="submission" date="2019-04" db="EMBL/GenBank/DDBJ databases">
        <title>Microbes associate with the intestines of laboratory mice.</title>
        <authorList>
            <person name="Navarre W."/>
            <person name="Wong E."/>
            <person name="Huang K."/>
            <person name="Tropini C."/>
            <person name="Ng K."/>
            <person name="Yu B."/>
        </authorList>
    </citation>
    <scope>NUCLEOTIDE SEQUENCE</scope>
    <source>
        <strain evidence="1">NM01_1-7b</strain>
    </source>
</reference>
<proteinExistence type="predicted"/>
<accession>A0AC61S030</accession>
<sequence length="157" mass="16599">MNKLLCLLLSLSIFFGFTTTTYATEYTVHDFIEYLEDGSYFTVTVTTNHTSGSAAPFSATRSGSKTTTYHSSSGSKLWSVTVTGTFTYGTGSQAACIKSTVSSNTYSTFWKITNSSASKIGNSASAAATGTQYRNSAPIDSITKTVTLTCSVNGTLS</sequence>
<name>A0AC61S030_9FIRM</name>
<evidence type="ECO:0000313" key="2">
    <source>
        <dbReference type="Proteomes" id="UP000304953"/>
    </source>
</evidence>
<gene>
    <name evidence="1" type="ORF">E5329_03745</name>
</gene>
<protein>
    <submittedName>
        <fullName evidence="1">Uncharacterized protein</fullName>
    </submittedName>
</protein>
<organism evidence="1 2">
    <name type="scientific">Petralouisia muris</name>
    <dbReference type="NCBI Taxonomy" id="3032872"/>
    <lineage>
        <taxon>Bacteria</taxon>
        <taxon>Bacillati</taxon>
        <taxon>Bacillota</taxon>
        <taxon>Clostridia</taxon>
        <taxon>Lachnospirales</taxon>
        <taxon>Lachnospiraceae</taxon>
        <taxon>Petralouisia</taxon>
    </lineage>
</organism>
<comment type="caution">
    <text evidence="1">The sequence shown here is derived from an EMBL/GenBank/DDBJ whole genome shotgun (WGS) entry which is preliminary data.</text>
</comment>
<evidence type="ECO:0000313" key="1">
    <source>
        <dbReference type="EMBL" id="TGY97729.1"/>
    </source>
</evidence>
<dbReference type="EMBL" id="SRYA01000005">
    <property type="protein sequence ID" value="TGY97729.1"/>
    <property type="molecule type" value="Genomic_DNA"/>
</dbReference>
<dbReference type="Proteomes" id="UP000304953">
    <property type="component" value="Unassembled WGS sequence"/>
</dbReference>